<sequence>MILLRRRWRALTLLLVLTALLNAGATHALARSTDGLAAAPGLIIAPEGDTENATDRANAARPEGMLTRSMTTQRCNGGLCAPFLPASDAGQISFLAPSPVFEARPDRAGPALPRPVATPPPR</sequence>
<gene>
    <name evidence="3" type="ORF">H1W37_02730</name>
</gene>
<evidence type="ECO:0000256" key="1">
    <source>
        <dbReference type="SAM" id="MobiDB-lite"/>
    </source>
</evidence>
<dbReference type="Proteomes" id="UP000559404">
    <property type="component" value="Unassembled WGS sequence"/>
</dbReference>
<feature type="region of interest" description="Disordered" evidence="1">
    <location>
        <begin position="103"/>
        <end position="122"/>
    </location>
</feature>
<name>A0A838XPN5_9HYPH</name>
<evidence type="ECO:0000313" key="4">
    <source>
        <dbReference type="Proteomes" id="UP000559404"/>
    </source>
</evidence>
<proteinExistence type="predicted"/>
<reference evidence="3 4" key="2">
    <citation type="submission" date="2020-08" db="EMBL/GenBank/DDBJ databases">
        <title>Stappia taiwanensis sp. nov., isolated from a coastal thermal spring.</title>
        <authorList>
            <person name="Kampfer P."/>
        </authorList>
    </citation>
    <scope>NUCLEOTIDE SEQUENCE [LARGE SCALE GENOMIC DNA]</scope>
    <source>
        <strain evidence="3 4">DSM 23284</strain>
    </source>
</reference>
<accession>A0A838XPN5</accession>
<dbReference type="RefSeq" id="WP_181758751.1">
    <property type="nucleotide sequence ID" value="NZ_BMCR01000002.1"/>
</dbReference>
<reference evidence="3 4" key="1">
    <citation type="submission" date="2020-07" db="EMBL/GenBank/DDBJ databases">
        <authorList>
            <person name="Li M."/>
        </authorList>
    </citation>
    <scope>NUCLEOTIDE SEQUENCE [LARGE SCALE GENOMIC DNA]</scope>
    <source>
        <strain evidence="3 4">DSM 23284</strain>
    </source>
</reference>
<evidence type="ECO:0000313" key="3">
    <source>
        <dbReference type="EMBL" id="MBA4610556.1"/>
    </source>
</evidence>
<organism evidence="3 4">
    <name type="scientific">Stappia taiwanensis</name>
    <dbReference type="NCBI Taxonomy" id="992267"/>
    <lineage>
        <taxon>Bacteria</taxon>
        <taxon>Pseudomonadati</taxon>
        <taxon>Pseudomonadota</taxon>
        <taxon>Alphaproteobacteria</taxon>
        <taxon>Hyphomicrobiales</taxon>
        <taxon>Stappiaceae</taxon>
        <taxon>Stappia</taxon>
    </lineage>
</organism>
<feature type="compositionally biased region" description="Pro residues" evidence="1">
    <location>
        <begin position="112"/>
        <end position="122"/>
    </location>
</feature>
<keyword evidence="2" id="KW-0732">Signal</keyword>
<comment type="caution">
    <text evidence="3">The sequence shown here is derived from an EMBL/GenBank/DDBJ whole genome shotgun (WGS) entry which is preliminary data.</text>
</comment>
<feature type="chain" id="PRO_5032364687" evidence="2">
    <location>
        <begin position="29"/>
        <end position="122"/>
    </location>
</feature>
<keyword evidence="4" id="KW-1185">Reference proteome</keyword>
<protein>
    <submittedName>
        <fullName evidence="3">Uncharacterized protein</fullName>
    </submittedName>
</protein>
<feature type="signal peptide" evidence="2">
    <location>
        <begin position="1"/>
        <end position="28"/>
    </location>
</feature>
<dbReference type="AlphaFoldDB" id="A0A838XPN5"/>
<dbReference type="EMBL" id="JACEON010000002">
    <property type="protein sequence ID" value="MBA4610556.1"/>
    <property type="molecule type" value="Genomic_DNA"/>
</dbReference>
<evidence type="ECO:0000256" key="2">
    <source>
        <dbReference type="SAM" id="SignalP"/>
    </source>
</evidence>